<gene>
    <name evidence="3" type="ORF">GSOID_T00003757001</name>
</gene>
<feature type="transmembrane region" description="Helical" evidence="2">
    <location>
        <begin position="131"/>
        <end position="152"/>
    </location>
</feature>
<name>E4X864_OIKDI</name>
<feature type="compositionally biased region" description="Polar residues" evidence="1">
    <location>
        <begin position="273"/>
        <end position="288"/>
    </location>
</feature>
<organism evidence="3">
    <name type="scientific">Oikopleura dioica</name>
    <name type="common">Tunicate</name>
    <dbReference type="NCBI Taxonomy" id="34765"/>
    <lineage>
        <taxon>Eukaryota</taxon>
        <taxon>Metazoa</taxon>
        <taxon>Chordata</taxon>
        <taxon>Tunicata</taxon>
        <taxon>Appendicularia</taxon>
        <taxon>Copelata</taxon>
        <taxon>Oikopleuridae</taxon>
        <taxon>Oikopleura</taxon>
    </lineage>
</organism>
<evidence type="ECO:0000313" key="4">
    <source>
        <dbReference type="Proteomes" id="UP000001307"/>
    </source>
</evidence>
<feature type="region of interest" description="Disordered" evidence="1">
    <location>
        <begin position="91"/>
        <end position="122"/>
    </location>
</feature>
<feature type="compositionally biased region" description="Basic and acidic residues" evidence="1">
    <location>
        <begin position="100"/>
        <end position="122"/>
    </location>
</feature>
<keyword evidence="2" id="KW-0472">Membrane</keyword>
<evidence type="ECO:0000256" key="2">
    <source>
        <dbReference type="SAM" id="Phobius"/>
    </source>
</evidence>
<keyword evidence="2" id="KW-0812">Transmembrane</keyword>
<dbReference type="AlphaFoldDB" id="E4X864"/>
<sequence>MAPQERGKEGTRCERCASSRGLIEYTQVQGHQSPIAADGKMYVTQRATSLLPLSLSLTHRAIKEITAYFCVCTTENDGKANAGNALPRPILKSADFSSNDEEKSKSDESNKSEKKKEDETEKGGFLHNEQLITICLAALGVTSTGLLMWIAIQHLYGIYTDFKKTMAPVGYRESSYGDEFDCPEVCSVMSARMADRPPSYQHSHHHFQRENSHPADPQFSQPPLPEPAPPSPGCAGPSTSAYGNPHHRRQRSQEEVLPPLPDEQDSEWESDDFQLTTPNSLTEASSRPSRIPALRALNDQEEPVARNVIVSFCVEF</sequence>
<accession>E4X864</accession>
<evidence type="ECO:0000256" key="1">
    <source>
        <dbReference type="SAM" id="MobiDB-lite"/>
    </source>
</evidence>
<feature type="compositionally biased region" description="Pro residues" evidence="1">
    <location>
        <begin position="220"/>
        <end position="232"/>
    </location>
</feature>
<keyword evidence="4" id="KW-1185">Reference proteome</keyword>
<feature type="region of interest" description="Disordered" evidence="1">
    <location>
        <begin position="196"/>
        <end position="289"/>
    </location>
</feature>
<proteinExistence type="predicted"/>
<dbReference type="InParanoid" id="E4X864"/>
<feature type="compositionally biased region" description="Acidic residues" evidence="1">
    <location>
        <begin position="262"/>
        <end position="272"/>
    </location>
</feature>
<evidence type="ECO:0000313" key="3">
    <source>
        <dbReference type="EMBL" id="CBY18887.1"/>
    </source>
</evidence>
<dbReference type="Proteomes" id="UP000001307">
    <property type="component" value="Unassembled WGS sequence"/>
</dbReference>
<dbReference type="OrthoDB" id="10478035at2759"/>
<keyword evidence="2" id="KW-1133">Transmembrane helix</keyword>
<reference evidence="3" key="1">
    <citation type="journal article" date="2010" name="Science">
        <title>Plasticity of animal genome architecture unmasked by rapid evolution of a pelagic tunicate.</title>
        <authorList>
            <person name="Denoeud F."/>
            <person name="Henriet S."/>
            <person name="Mungpakdee S."/>
            <person name="Aury J.M."/>
            <person name="Da Silva C."/>
            <person name="Brinkmann H."/>
            <person name="Mikhaleva J."/>
            <person name="Olsen L.C."/>
            <person name="Jubin C."/>
            <person name="Canestro C."/>
            <person name="Bouquet J.M."/>
            <person name="Danks G."/>
            <person name="Poulain J."/>
            <person name="Campsteijn C."/>
            <person name="Adamski M."/>
            <person name="Cross I."/>
            <person name="Yadetie F."/>
            <person name="Muffato M."/>
            <person name="Louis A."/>
            <person name="Butcher S."/>
            <person name="Tsagkogeorga G."/>
            <person name="Konrad A."/>
            <person name="Singh S."/>
            <person name="Jensen M.F."/>
            <person name="Cong E.H."/>
            <person name="Eikeseth-Otteraa H."/>
            <person name="Noel B."/>
            <person name="Anthouard V."/>
            <person name="Porcel B.M."/>
            <person name="Kachouri-Lafond R."/>
            <person name="Nishino A."/>
            <person name="Ugolini M."/>
            <person name="Chourrout P."/>
            <person name="Nishida H."/>
            <person name="Aasland R."/>
            <person name="Huzurbazar S."/>
            <person name="Westhof E."/>
            <person name="Delsuc F."/>
            <person name="Lehrach H."/>
            <person name="Reinhardt R."/>
            <person name="Weissenbach J."/>
            <person name="Roy S.W."/>
            <person name="Artiguenave F."/>
            <person name="Postlethwait J.H."/>
            <person name="Manak J.R."/>
            <person name="Thompson E.M."/>
            <person name="Jaillon O."/>
            <person name="Du Pasquier L."/>
            <person name="Boudinot P."/>
            <person name="Liberles D.A."/>
            <person name="Volff J.N."/>
            <person name="Philippe H."/>
            <person name="Lenhard B."/>
            <person name="Roest Crollius H."/>
            <person name="Wincker P."/>
            <person name="Chourrout D."/>
        </authorList>
    </citation>
    <scope>NUCLEOTIDE SEQUENCE [LARGE SCALE GENOMIC DNA]</scope>
</reference>
<dbReference type="EMBL" id="FN653028">
    <property type="protein sequence ID" value="CBY18887.1"/>
    <property type="molecule type" value="Genomic_DNA"/>
</dbReference>
<protein>
    <submittedName>
        <fullName evidence="3">Uncharacterized protein</fullName>
    </submittedName>
</protein>